<proteinExistence type="predicted"/>
<reference evidence="1" key="2">
    <citation type="submission" date="2023-02" db="EMBL/GenBank/DDBJ databases">
        <authorList>
            <consortium name="DOE Joint Genome Institute"/>
            <person name="Mondo S.J."/>
            <person name="Chang Y."/>
            <person name="Wang Y."/>
            <person name="Ahrendt S."/>
            <person name="Andreopoulos W."/>
            <person name="Barry K."/>
            <person name="Beard J."/>
            <person name="Benny G.L."/>
            <person name="Blankenship S."/>
            <person name="Bonito G."/>
            <person name="Cuomo C."/>
            <person name="Desiro A."/>
            <person name="Gervers K.A."/>
            <person name="Hundley H."/>
            <person name="Kuo A."/>
            <person name="LaButti K."/>
            <person name="Lang B.F."/>
            <person name="Lipzen A."/>
            <person name="O'Donnell K."/>
            <person name="Pangilinan J."/>
            <person name="Reynolds N."/>
            <person name="Sandor L."/>
            <person name="Smith M.W."/>
            <person name="Tsang A."/>
            <person name="Grigoriev I.V."/>
            <person name="Stajich J.E."/>
            <person name="Spatafora J.W."/>
        </authorList>
    </citation>
    <scope>NUCLEOTIDE SEQUENCE</scope>
    <source>
        <strain evidence="1">RSA 2281</strain>
    </source>
</reference>
<dbReference type="AlphaFoldDB" id="A0AAD5KCZ2"/>
<evidence type="ECO:0000313" key="2">
    <source>
        <dbReference type="Proteomes" id="UP001209540"/>
    </source>
</evidence>
<keyword evidence="2" id="KW-1185">Reference proteome</keyword>
<accession>A0AAD5KCZ2</accession>
<comment type="caution">
    <text evidence="1">The sequence shown here is derived from an EMBL/GenBank/DDBJ whole genome shotgun (WGS) entry which is preliminary data.</text>
</comment>
<reference evidence="1" key="1">
    <citation type="journal article" date="2022" name="IScience">
        <title>Evolution of zygomycete secretomes and the origins of terrestrial fungal ecologies.</title>
        <authorList>
            <person name="Chang Y."/>
            <person name="Wang Y."/>
            <person name="Mondo S."/>
            <person name="Ahrendt S."/>
            <person name="Andreopoulos W."/>
            <person name="Barry K."/>
            <person name="Beard J."/>
            <person name="Benny G.L."/>
            <person name="Blankenship S."/>
            <person name="Bonito G."/>
            <person name="Cuomo C."/>
            <person name="Desiro A."/>
            <person name="Gervers K.A."/>
            <person name="Hundley H."/>
            <person name="Kuo A."/>
            <person name="LaButti K."/>
            <person name="Lang B.F."/>
            <person name="Lipzen A."/>
            <person name="O'Donnell K."/>
            <person name="Pangilinan J."/>
            <person name="Reynolds N."/>
            <person name="Sandor L."/>
            <person name="Smith M.E."/>
            <person name="Tsang A."/>
            <person name="Grigoriev I.V."/>
            <person name="Stajich J.E."/>
            <person name="Spatafora J.W."/>
        </authorList>
    </citation>
    <scope>NUCLEOTIDE SEQUENCE</scope>
    <source>
        <strain evidence="1">RSA 2281</strain>
    </source>
</reference>
<name>A0AAD5KCZ2_9FUNG</name>
<gene>
    <name evidence="1" type="ORF">BDA99DRAFT_531612</name>
</gene>
<evidence type="ECO:0000313" key="1">
    <source>
        <dbReference type="EMBL" id="KAI9278883.1"/>
    </source>
</evidence>
<protein>
    <submittedName>
        <fullName evidence="1">Uncharacterized protein</fullName>
    </submittedName>
</protein>
<dbReference type="Proteomes" id="UP001209540">
    <property type="component" value="Unassembled WGS sequence"/>
</dbReference>
<dbReference type="EMBL" id="JAIXMP010000001">
    <property type="protein sequence ID" value="KAI9278883.1"/>
    <property type="molecule type" value="Genomic_DNA"/>
</dbReference>
<organism evidence="1 2">
    <name type="scientific">Phascolomyces articulosus</name>
    <dbReference type="NCBI Taxonomy" id="60185"/>
    <lineage>
        <taxon>Eukaryota</taxon>
        <taxon>Fungi</taxon>
        <taxon>Fungi incertae sedis</taxon>
        <taxon>Mucoromycota</taxon>
        <taxon>Mucoromycotina</taxon>
        <taxon>Mucoromycetes</taxon>
        <taxon>Mucorales</taxon>
        <taxon>Lichtheimiaceae</taxon>
        <taxon>Phascolomyces</taxon>
    </lineage>
</organism>
<sequence>MRESSNTTRTMGCFITPGLPEIVSAIIDTILHSFKSMDSHFLNHCKMLINRSNHMVTSLKFEYFEGQVPSLALMSRVISYPKYWLMKDAFSRAVSKLETIVSLRRTSKWLDTINQHDLTKLYTVGCKEVLVSSKEAPCLIVLCWLVSTS</sequence>